<dbReference type="EMBL" id="LR633967">
    <property type="protein sequence ID" value="VUX56174.1"/>
    <property type="molecule type" value="Genomic_DNA"/>
</dbReference>
<keyword evidence="6" id="KW-0142">cGMP-binding</keyword>
<name>A0A7D9H7H1_9GAMM</name>
<dbReference type="PROSITE" id="PS50042">
    <property type="entry name" value="CNMP_BINDING_3"/>
    <property type="match status" value="1"/>
</dbReference>
<dbReference type="GO" id="GO:0004674">
    <property type="term" value="F:protein serine/threonine kinase activity"/>
    <property type="evidence" value="ECO:0007669"/>
    <property type="project" value="UniProtKB-EC"/>
</dbReference>
<dbReference type="Pfam" id="PF00027">
    <property type="entry name" value="cNMP_binding"/>
    <property type="match status" value="1"/>
</dbReference>
<dbReference type="Gene3D" id="1.10.510.10">
    <property type="entry name" value="Transferase(Phosphotransferase) domain 1"/>
    <property type="match status" value="1"/>
</dbReference>
<dbReference type="InterPro" id="IPR011009">
    <property type="entry name" value="Kinase-like_dom_sf"/>
</dbReference>
<dbReference type="Gene3D" id="3.30.200.20">
    <property type="entry name" value="Phosphorylase Kinase, domain 1"/>
    <property type="match status" value="1"/>
</dbReference>
<evidence type="ECO:0000256" key="7">
    <source>
        <dbReference type="PROSITE-ProRule" id="PRU10141"/>
    </source>
</evidence>
<proteinExistence type="predicted"/>
<evidence type="ECO:0000313" key="10">
    <source>
        <dbReference type="EMBL" id="VUX56174.1"/>
    </source>
</evidence>
<dbReference type="AlphaFoldDB" id="A0A7D9H7H1"/>
<gene>
    <name evidence="10" type="ORF">JTBM06_V1_360008</name>
</gene>
<evidence type="ECO:0000256" key="5">
    <source>
        <dbReference type="ARBA" id="ARBA00022840"/>
    </source>
</evidence>
<accession>A0A7D9H7H1</accession>
<dbReference type="InterPro" id="IPR008271">
    <property type="entry name" value="Ser/Thr_kinase_AS"/>
</dbReference>
<feature type="binding site" evidence="7">
    <location>
        <position position="69"/>
    </location>
    <ligand>
        <name>ATP</name>
        <dbReference type="ChEBI" id="CHEBI:30616"/>
    </ligand>
</feature>
<reference evidence="10" key="1">
    <citation type="submission" date="2019-07" db="EMBL/GenBank/DDBJ databases">
        <authorList>
            <person name="Weber M."/>
            <person name="Kostadinov I."/>
            <person name="Kostadinov D I."/>
        </authorList>
    </citation>
    <scope>NUCLEOTIDE SEQUENCE</scope>
    <source>
        <strain evidence="10">Gfbio:sag-sample-m06:053724c1-46a9-4a36-b237-ea2bf867836b</strain>
    </source>
</reference>
<dbReference type="SUPFAM" id="SSF51206">
    <property type="entry name" value="cAMP-binding domain-like"/>
    <property type="match status" value="1"/>
</dbReference>
<keyword evidence="4 10" id="KW-0418">Kinase</keyword>
<dbReference type="PROSITE" id="PS00107">
    <property type="entry name" value="PROTEIN_KINASE_ATP"/>
    <property type="match status" value="1"/>
</dbReference>
<dbReference type="InterPro" id="IPR018490">
    <property type="entry name" value="cNMP-bd_dom_sf"/>
</dbReference>
<evidence type="ECO:0000259" key="9">
    <source>
        <dbReference type="PROSITE" id="PS50042"/>
    </source>
</evidence>
<dbReference type="SMART" id="SM00220">
    <property type="entry name" value="S_TKc"/>
    <property type="match status" value="1"/>
</dbReference>
<dbReference type="PROSITE" id="PS00108">
    <property type="entry name" value="PROTEIN_KINASE_ST"/>
    <property type="match status" value="1"/>
</dbReference>
<feature type="domain" description="Protein kinase" evidence="8">
    <location>
        <begin position="40"/>
        <end position="307"/>
    </location>
</feature>
<evidence type="ECO:0000259" key="8">
    <source>
        <dbReference type="PROSITE" id="PS50011"/>
    </source>
</evidence>
<protein>
    <submittedName>
        <fullName evidence="10">Serine/threonine-protein kinase Pkn5</fullName>
        <ecNumber evidence="10">2.7.11.1</ecNumber>
    </submittedName>
</protein>
<sequence>MPQFYWVLQGGFSANEKRNMARNVSELQRPSDVLAKIGKYVIINKVGKGSTGNVYLSHDPYYRRDVAIKVYNIEEDPDAERAKVSRKMFFNEAHMVGMLQHPNIMPIYDAGEEDGKYYVVTEHVQGARTLAAYCRPDNLLRVDDVVEIIYKCAKALHYAHGRGVIHRDIKPSNVMLTIDNDVRIIDFGIAICADADVSRIEGIAGSPSYMSPEQVQSEELTSASDIYSLGAVLYELLTGFRPFRADNLSKLLHQIVYATPPPIHTYRSDLSEELEEVVATTMQKDKDKRCPSGNTLAADLTRVYQDLRAKYNNFDNQEHFDLLRALTFFHEFSHAEIWEVLRASDWHEYQDGQDIVREGEMDDRFYIIVSGQAEVEANSIKLGLLENGACFGETSYVQGAKRTASIKANGPVTILRVSSTLMEQVSSACQLRFNKVFLRSLITRLQGDGNAQT</sequence>
<dbReference type="PANTHER" id="PTHR43289">
    <property type="entry name" value="MITOGEN-ACTIVATED PROTEIN KINASE KINASE KINASE 20-RELATED"/>
    <property type="match status" value="1"/>
</dbReference>
<organism evidence="10">
    <name type="scientific">uncultured Woeseiaceae bacterium</name>
    <dbReference type="NCBI Taxonomy" id="1983305"/>
    <lineage>
        <taxon>Bacteria</taxon>
        <taxon>Pseudomonadati</taxon>
        <taxon>Pseudomonadota</taxon>
        <taxon>Gammaproteobacteria</taxon>
        <taxon>Woeseiales</taxon>
        <taxon>Woeseiaceae</taxon>
        <taxon>environmental samples</taxon>
    </lineage>
</organism>
<dbReference type="InterPro" id="IPR000719">
    <property type="entry name" value="Prot_kinase_dom"/>
</dbReference>
<evidence type="ECO:0000256" key="6">
    <source>
        <dbReference type="ARBA" id="ARBA00022992"/>
    </source>
</evidence>
<dbReference type="PROSITE" id="PS50011">
    <property type="entry name" value="PROTEIN_KINASE_DOM"/>
    <property type="match status" value="1"/>
</dbReference>
<evidence type="ECO:0000256" key="1">
    <source>
        <dbReference type="ARBA" id="ARBA00022535"/>
    </source>
</evidence>
<evidence type="ECO:0000256" key="4">
    <source>
        <dbReference type="ARBA" id="ARBA00022777"/>
    </source>
</evidence>
<keyword evidence="2 10" id="KW-0808">Transferase</keyword>
<evidence type="ECO:0000256" key="2">
    <source>
        <dbReference type="ARBA" id="ARBA00022679"/>
    </source>
</evidence>
<dbReference type="Gene3D" id="2.60.120.10">
    <property type="entry name" value="Jelly Rolls"/>
    <property type="match status" value="1"/>
</dbReference>
<feature type="domain" description="Cyclic nucleotide-binding" evidence="9">
    <location>
        <begin position="328"/>
        <end position="425"/>
    </location>
</feature>
<keyword evidence="3 7" id="KW-0547">Nucleotide-binding</keyword>
<dbReference type="Pfam" id="PF00069">
    <property type="entry name" value="Pkinase"/>
    <property type="match status" value="1"/>
</dbReference>
<dbReference type="CDD" id="cd00038">
    <property type="entry name" value="CAP_ED"/>
    <property type="match status" value="1"/>
</dbReference>
<dbReference type="EC" id="2.7.11.1" evidence="10"/>
<dbReference type="CDD" id="cd14014">
    <property type="entry name" value="STKc_PknB_like"/>
    <property type="match status" value="1"/>
</dbReference>
<dbReference type="InterPro" id="IPR014710">
    <property type="entry name" value="RmlC-like_jellyroll"/>
</dbReference>
<dbReference type="SUPFAM" id="SSF56112">
    <property type="entry name" value="Protein kinase-like (PK-like)"/>
    <property type="match status" value="1"/>
</dbReference>
<dbReference type="InterPro" id="IPR017441">
    <property type="entry name" value="Protein_kinase_ATP_BS"/>
</dbReference>
<dbReference type="InterPro" id="IPR000595">
    <property type="entry name" value="cNMP-bd_dom"/>
</dbReference>
<keyword evidence="5 7" id="KW-0067">ATP-binding</keyword>
<dbReference type="GO" id="GO:0030553">
    <property type="term" value="F:cGMP binding"/>
    <property type="evidence" value="ECO:0007669"/>
    <property type="project" value="UniProtKB-KW"/>
</dbReference>
<evidence type="ECO:0000256" key="3">
    <source>
        <dbReference type="ARBA" id="ARBA00022741"/>
    </source>
</evidence>
<dbReference type="SMART" id="SM00100">
    <property type="entry name" value="cNMP"/>
    <property type="match status" value="1"/>
</dbReference>
<keyword evidence="1" id="KW-0140">cGMP</keyword>
<dbReference type="PANTHER" id="PTHR43289:SF6">
    <property type="entry name" value="SERINE_THREONINE-PROTEIN KINASE NEKL-3"/>
    <property type="match status" value="1"/>
</dbReference>
<dbReference type="GO" id="GO:0005524">
    <property type="term" value="F:ATP binding"/>
    <property type="evidence" value="ECO:0007669"/>
    <property type="project" value="UniProtKB-UniRule"/>
</dbReference>